<dbReference type="EMBL" id="VWPT01000666">
    <property type="protein sequence ID" value="NXE57999.1"/>
    <property type="molecule type" value="Genomic_DNA"/>
</dbReference>
<comment type="similarity">
    <text evidence="2">Belongs to the perilipin family.</text>
</comment>
<evidence type="ECO:0000313" key="4">
    <source>
        <dbReference type="EMBL" id="NXE57999.1"/>
    </source>
</evidence>
<dbReference type="PANTHER" id="PTHR14024:SF25">
    <property type="entry name" value="PERILIPIN-2"/>
    <property type="match status" value="1"/>
</dbReference>
<comment type="caution">
    <text evidence="4">The sequence shown here is derived from an EMBL/GenBank/DDBJ whole genome shotgun (WGS) entry which is preliminary data.</text>
</comment>
<dbReference type="Gene3D" id="1.20.120.340">
    <property type="entry name" value="Flagellar protein FliS"/>
    <property type="match status" value="1"/>
</dbReference>
<sequence>KQNVISRVANLPLVSSTYNMVSTAYVTTKDNHPHLKLVCEIAEKGVKTITSVAVTSAMPIIQKLEPQSKTRMLMCLSKALFITNISSESTSFLWQVVANAKDVVVGAREAVRTTVTGAKKTAHTITGVVGKTKEAIQGSVEMTKSVVGGSINAVLESCAAQMVSCGMDSALGKSEILIDQYLPCTEEELEKEVANIEGFEVGVQKPSYYVRLGSLSSKVCVRTYQQALSKARDAKHRSQETISQLSYTVNLIEYAKNMISVFKLLDTQEMPYQFWVEWKKNTGQNDSDELHSAEIIDHIESRALAIAWSLTQQLQTTCLTLASSMQGLPRNVQDQVYTVGSVAGDVYRSFRSASSFRELSDNFLPTSKGQLKKVKESLDDVIVHLFNNALINCLIGPFYPQLAGIWRTKCKGEGEKNSSQEDSLNTTE</sequence>
<dbReference type="GO" id="GO:0005829">
    <property type="term" value="C:cytosol"/>
    <property type="evidence" value="ECO:0007669"/>
    <property type="project" value="TreeGrafter"/>
</dbReference>
<proteinExistence type="inferred from homology"/>
<feature type="non-terminal residue" evidence="4">
    <location>
        <position position="428"/>
    </location>
</feature>
<name>A0A7K8NXI4_CASCA</name>
<dbReference type="Gene3D" id="3.30.720.170">
    <property type="entry name" value="Perilipin, alpha-beta domain"/>
    <property type="match status" value="1"/>
</dbReference>
<feature type="non-terminal residue" evidence="4">
    <location>
        <position position="1"/>
    </location>
</feature>
<dbReference type="Proteomes" id="UP000524187">
    <property type="component" value="Unassembled WGS sequence"/>
</dbReference>
<organism evidence="4 5">
    <name type="scientific">Casuarius casuarius</name>
    <name type="common">Southern cassowary</name>
    <name type="synonym">Struthio casuarius</name>
    <dbReference type="NCBI Taxonomy" id="8787"/>
    <lineage>
        <taxon>Eukaryota</taxon>
        <taxon>Metazoa</taxon>
        <taxon>Chordata</taxon>
        <taxon>Craniata</taxon>
        <taxon>Vertebrata</taxon>
        <taxon>Euteleostomi</taxon>
        <taxon>Archelosauria</taxon>
        <taxon>Archosauria</taxon>
        <taxon>Dinosauria</taxon>
        <taxon>Saurischia</taxon>
        <taxon>Theropoda</taxon>
        <taxon>Coelurosauria</taxon>
        <taxon>Aves</taxon>
        <taxon>Palaeognathae</taxon>
        <taxon>Casuariiformes</taxon>
        <taxon>Casuariidae</taxon>
        <taxon>Casuarius</taxon>
    </lineage>
</organism>
<dbReference type="InterPro" id="IPR004279">
    <property type="entry name" value="Perilipin"/>
</dbReference>
<evidence type="ECO:0000256" key="1">
    <source>
        <dbReference type="ARBA" id="ARBA00004502"/>
    </source>
</evidence>
<comment type="subcellular location">
    <subcellularLocation>
        <location evidence="1">Lipid droplet</location>
    </subcellularLocation>
</comment>
<dbReference type="AlphaFoldDB" id="A0A7K8NXI4"/>
<dbReference type="GO" id="GO:0019915">
    <property type="term" value="P:lipid storage"/>
    <property type="evidence" value="ECO:0007669"/>
    <property type="project" value="TreeGrafter"/>
</dbReference>
<evidence type="ECO:0000256" key="3">
    <source>
        <dbReference type="ARBA" id="ARBA00022677"/>
    </source>
</evidence>
<evidence type="ECO:0000256" key="2">
    <source>
        <dbReference type="ARBA" id="ARBA00006311"/>
    </source>
</evidence>
<gene>
    <name evidence="4" type="primary">Plin2_2</name>
    <name evidence="4" type="ORF">CASCAS_R06041</name>
</gene>
<keyword evidence="5" id="KW-1185">Reference proteome</keyword>
<protein>
    <submittedName>
        <fullName evidence="4">PLIN2 protein</fullName>
    </submittedName>
</protein>
<dbReference type="SUPFAM" id="SSF109775">
    <property type="entry name" value="Mannose-6-phosphate receptor binding protein 1 (Tip47), C-terminal domain"/>
    <property type="match status" value="1"/>
</dbReference>
<reference evidence="4 5" key="1">
    <citation type="submission" date="2019-09" db="EMBL/GenBank/DDBJ databases">
        <title>Bird 10,000 Genomes (B10K) Project - Family phase.</title>
        <authorList>
            <person name="Zhang G."/>
        </authorList>
    </citation>
    <scope>NUCLEOTIDE SEQUENCE [LARGE SCALE GENOMIC DNA]</scope>
    <source>
        <strain evidence="4">B10K-LSUMZ-50683</strain>
        <tissue evidence="4">Muscle</tissue>
    </source>
</reference>
<dbReference type="GO" id="GO:0010890">
    <property type="term" value="P:positive regulation of triglyceride storage"/>
    <property type="evidence" value="ECO:0007669"/>
    <property type="project" value="TreeGrafter"/>
</dbReference>
<dbReference type="Pfam" id="PF03036">
    <property type="entry name" value="Perilipin"/>
    <property type="match status" value="1"/>
</dbReference>
<dbReference type="PIRSF" id="PIRSF036881">
    <property type="entry name" value="PAT"/>
    <property type="match status" value="1"/>
</dbReference>
<dbReference type="GO" id="GO:0005811">
    <property type="term" value="C:lipid droplet"/>
    <property type="evidence" value="ECO:0007669"/>
    <property type="project" value="UniProtKB-SubCell"/>
</dbReference>
<dbReference type="PANTHER" id="PTHR14024">
    <property type="entry name" value="PERILIPIN"/>
    <property type="match status" value="1"/>
</dbReference>
<keyword evidence="3" id="KW-0551">Lipid droplet</keyword>
<evidence type="ECO:0000313" key="5">
    <source>
        <dbReference type="Proteomes" id="UP000524187"/>
    </source>
</evidence>
<accession>A0A7K8NXI4</accession>